<keyword evidence="2 5" id="KW-0378">Hydrolase</keyword>
<comment type="catalytic activity">
    <reaction evidence="4 5">
        <text>O-phospho-L-tyrosyl-[protein] + H2O = L-tyrosyl-[protein] + phosphate</text>
        <dbReference type="Rhea" id="RHEA:10684"/>
        <dbReference type="Rhea" id="RHEA-COMP:10136"/>
        <dbReference type="Rhea" id="RHEA-COMP:20101"/>
        <dbReference type="ChEBI" id="CHEBI:15377"/>
        <dbReference type="ChEBI" id="CHEBI:43474"/>
        <dbReference type="ChEBI" id="CHEBI:46858"/>
        <dbReference type="ChEBI" id="CHEBI:61978"/>
        <dbReference type="EC" id="3.1.3.48"/>
    </reaction>
</comment>
<keyword evidence="3 5" id="KW-0904">Protein phosphatase</keyword>
<dbReference type="Proteomes" id="UP000012283">
    <property type="component" value="Unassembled WGS sequence"/>
</dbReference>
<dbReference type="GO" id="GO:0004725">
    <property type="term" value="F:protein tyrosine phosphatase activity"/>
    <property type="evidence" value="ECO:0007669"/>
    <property type="project" value="UniProtKB-UniRule"/>
</dbReference>
<dbReference type="AlphaFoldDB" id="N4WCV9"/>
<dbReference type="PIRSF" id="PIRSF016557">
    <property type="entry name" value="Caps_synth_CpsB"/>
    <property type="match status" value="1"/>
</dbReference>
<dbReference type="eggNOG" id="COG4464">
    <property type="taxonomic scope" value="Bacteria"/>
</dbReference>
<dbReference type="RefSeq" id="WP_003463604.1">
    <property type="nucleotide sequence ID" value="NZ_APML01000006.1"/>
</dbReference>
<dbReference type="PANTHER" id="PTHR39181:SF1">
    <property type="entry name" value="TYROSINE-PROTEIN PHOSPHATASE YWQE"/>
    <property type="match status" value="1"/>
</dbReference>
<evidence type="ECO:0000256" key="2">
    <source>
        <dbReference type="ARBA" id="ARBA00022801"/>
    </source>
</evidence>
<gene>
    <name evidence="6" type="ORF">J416_01999</name>
</gene>
<comment type="caution">
    <text evidence="6">The sequence shown here is derived from an EMBL/GenBank/DDBJ whole genome shotgun (WGS) entry which is preliminary data.</text>
</comment>
<evidence type="ECO:0000256" key="5">
    <source>
        <dbReference type="PIRNR" id="PIRNR016557"/>
    </source>
</evidence>
<dbReference type="STRING" id="1308866.J416_01999"/>
<dbReference type="PATRIC" id="fig|1308866.3.peg.406"/>
<protein>
    <recommendedName>
        <fullName evidence="5">Tyrosine-protein phosphatase</fullName>
        <ecNumber evidence="5">3.1.3.48</ecNumber>
    </recommendedName>
</protein>
<reference evidence="6 7" key="1">
    <citation type="submission" date="2013-03" db="EMBL/GenBank/DDBJ databases">
        <title>Draft genome sequence of Gracibacillus halophilus YIM-C55.5, a moderately halophilic and thermophilic organism from the Xiaochaidamu salt lake.</title>
        <authorList>
            <person name="Sugumar T."/>
            <person name="Polireddy D.R."/>
            <person name="Antony A."/>
            <person name="Madhava Y.R."/>
            <person name="Sivakumar N."/>
        </authorList>
    </citation>
    <scope>NUCLEOTIDE SEQUENCE [LARGE SCALE GENOMIC DNA]</scope>
    <source>
        <strain evidence="6 7">YIM-C55.5</strain>
    </source>
</reference>
<dbReference type="PANTHER" id="PTHR39181">
    <property type="entry name" value="TYROSINE-PROTEIN PHOSPHATASE YWQE"/>
    <property type="match status" value="1"/>
</dbReference>
<dbReference type="Pfam" id="PF19567">
    <property type="entry name" value="CpsB_CapC"/>
    <property type="match status" value="1"/>
</dbReference>
<proteinExistence type="inferred from homology"/>
<evidence type="ECO:0000313" key="6">
    <source>
        <dbReference type="EMBL" id="ENH98098.1"/>
    </source>
</evidence>
<dbReference type="EMBL" id="APML01000006">
    <property type="protein sequence ID" value="ENH98098.1"/>
    <property type="molecule type" value="Genomic_DNA"/>
</dbReference>
<dbReference type="OrthoDB" id="9788539at2"/>
<dbReference type="InterPro" id="IPR016667">
    <property type="entry name" value="Caps_polysacc_synth_CpsB/CapC"/>
</dbReference>
<sequence length="253" mass="28807">MIDIHPYILPLHENGPNHMQGAVEIAREAERDGVHTIIAAPKYHPDTSEFLINDIHTTVDGLNAKLKEENIEVIILAAETIRLHGDLLEEVEQHHVTAIGSSESYVLIDVPNHQLPMYFSEVIYDMQLKQYKPVFIHPEKNSLFIEEPNAIYDFVKKGALVQISATSLLGKNGRKIQKFSRRLLEHQLVHFLGSGAKTPNDYALEKAYQYITKEFGAHQSEQLQLNVKNMLRGETVISDEPVRLRKKKLFGII</sequence>
<accession>N4WCV9</accession>
<name>N4WCV9_9BACI</name>
<evidence type="ECO:0000256" key="3">
    <source>
        <dbReference type="ARBA" id="ARBA00022912"/>
    </source>
</evidence>
<keyword evidence="7" id="KW-1185">Reference proteome</keyword>
<dbReference type="EC" id="3.1.3.48" evidence="5"/>
<evidence type="ECO:0000256" key="1">
    <source>
        <dbReference type="ARBA" id="ARBA00005750"/>
    </source>
</evidence>
<comment type="similarity">
    <text evidence="1 5">Belongs to the metallo-dependent hydrolases superfamily. CpsB/CapC family.</text>
</comment>
<dbReference type="Gene3D" id="3.20.20.140">
    <property type="entry name" value="Metal-dependent hydrolases"/>
    <property type="match status" value="1"/>
</dbReference>
<evidence type="ECO:0000256" key="4">
    <source>
        <dbReference type="ARBA" id="ARBA00051722"/>
    </source>
</evidence>
<organism evidence="6 7">
    <name type="scientific">Gracilibacillus halophilus YIM-C55.5</name>
    <dbReference type="NCBI Taxonomy" id="1308866"/>
    <lineage>
        <taxon>Bacteria</taxon>
        <taxon>Bacillati</taxon>
        <taxon>Bacillota</taxon>
        <taxon>Bacilli</taxon>
        <taxon>Bacillales</taxon>
        <taxon>Bacillaceae</taxon>
        <taxon>Gracilibacillus</taxon>
    </lineage>
</organism>
<dbReference type="GO" id="GO:0030145">
    <property type="term" value="F:manganese ion binding"/>
    <property type="evidence" value="ECO:0007669"/>
    <property type="project" value="UniProtKB-UniRule"/>
</dbReference>
<evidence type="ECO:0000313" key="7">
    <source>
        <dbReference type="Proteomes" id="UP000012283"/>
    </source>
</evidence>